<accession>A0A841T6C2</accession>
<sequence length="463" mass="55339">MSIFKYYIELSNDVGDTDINKRSEDFFSGLLNLLFNLNLMNMNKIKMNFPAIDLGDKERRICYQITADSTSGKIQETLYKFRNLKLYEEFDEINILIIGNKIKTRKRRFEYPEFQFNTTDNLLELNDLFKEMAKKNTSELEKILHFFESEFGNNIINLIKSVEEDKSLYIDETILRDRHVCYYAFGLGRVRLDAYIPVNFEQSLSCLILFQQPGLSDCMITLEEDSIRDLLFYGDNDSDEIEKRNFIWYIDGDKIGIKLPNNRFVTDSETVKQFCEIITRFHKNYLKVREELLSIIGATKFVEEQPGEFRILRAPKYIWESMVDFAQKHDHYWGETKWDIFHPLNLHKKDRIIMYKNHLSEIKADILAELHVKDLGSNYVDIIWKSGFTPSQSKMEGFNNLIKWRVDYTHHWIVEDFIPYLFYLDYLRNRGLLKTLFRKKKTYEKFKCEFSSQNYGIESLEFY</sequence>
<feature type="domain" description="SMEK" evidence="1">
    <location>
        <begin position="1"/>
        <end position="132"/>
    </location>
</feature>
<evidence type="ECO:0000259" key="1">
    <source>
        <dbReference type="Pfam" id="PF21941"/>
    </source>
</evidence>
<keyword evidence="3" id="KW-1185">Reference proteome</keyword>
<dbReference type="Proteomes" id="UP000535838">
    <property type="component" value="Unassembled WGS sequence"/>
</dbReference>
<proteinExistence type="predicted"/>
<evidence type="ECO:0000313" key="3">
    <source>
        <dbReference type="Proteomes" id="UP000535838"/>
    </source>
</evidence>
<evidence type="ECO:0000313" key="2">
    <source>
        <dbReference type="EMBL" id="MBB6637610.1"/>
    </source>
</evidence>
<dbReference type="Pfam" id="PF21941">
    <property type="entry name" value="SMEK_N"/>
    <property type="match status" value="1"/>
</dbReference>
<dbReference type="AlphaFoldDB" id="A0A841T6C2"/>
<dbReference type="NCBIfam" id="NF033859">
    <property type="entry name" value="SMEK_N"/>
    <property type="match status" value="1"/>
</dbReference>
<dbReference type="EMBL" id="JACJVQ010000024">
    <property type="protein sequence ID" value="MBB6637610.1"/>
    <property type="molecule type" value="Genomic_DNA"/>
</dbReference>
<reference evidence="2 3" key="1">
    <citation type="submission" date="2020-08" db="EMBL/GenBank/DDBJ databases">
        <title>Cohnella phylogeny.</title>
        <authorList>
            <person name="Dunlap C."/>
        </authorList>
    </citation>
    <scope>NUCLEOTIDE SEQUENCE [LARGE SCALE GENOMIC DNA]</scope>
    <source>
        <strain evidence="2 3">DSM 25241</strain>
    </source>
</reference>
<protein>
    <submittedName>
        <fullName evidence="2">SMEK domain-containing protein</fullName>
    </submittedName>
</protein>
<gene>
    <name evidence="2" type="ORF">H7B67_26100</name>
</gene>
<name>A0A841T6C2_9BACL</name>
<organism evidence="2 3">
    <name type="scientific">Cohnella thailandensis</name>
    <dbReference type="NCBI Taxonomy" id="557557"/>
    <lineage>
        <taxon>Bacteria</taxon>
        <taxon>Bacillati</taxon>
        <taxon>Bacillota</taxon>
        <taxon>Bacilli</taxon>
        <taxon>Bacillales</taxon>
        <taxon>Paenibacillaceae</taxon>
        <taxon>Cohnella</taxon>
    </lineage>
</organism>
<dbReference type="InterPro" id="IPR047740">
    <property type="entry name" value="SMEK_dom"/>
</dbReference>
<comment type="caution">
    <text evidence="2">The sequence shown here is derived from an EMBL/GenBank/DDBJ whole genome shotgun (WGS) entry which is preliminary data.</text>
</comment>